<dbReference type="GO" id="GO:0005829">
    <property type="term" value="C:cytosol"/>
    <property type="evidence" value="ECO:0007669"/>
    <property type="project" value="EnsemblFungi"/>
</dbReference>
<feature type="region of interest" description="Disordered" evidence="20">
    <location>
        <begin position="437"/>
        <end position="477"/>
    </location>
</feature>
<evidence type="ECO:0000256" key="6">
    <source>
        <dbReference type="ARBA" id="ARBA00022801"/>
    </source>
</evidence>
<evidence type="ECO:0000313" key="24">
    <source>
        <dbReference type="EMBL" id="CCF58080.1"/>
    </source>
</evidence>
<evidence type="ECO:0000313" key="25">
    <source>
        <dbReference type="Proteomes" id="UP000005220"/>
    </source>
</evidence>
<dbReference type="CDD" id="cd18003">
    <property type="entry name" value="DEXQc_SRCAP"/>
    <property type="match status" value="1"/>
</dbReference>
<dbReference type="GO" id="GO:0000812">
    <property type="term" value="C:Swr1 complex"/>
    <property type="evidence" value="ECO:0007669"/>
    <property type="project" value="EnsemblFungi"/>
</dbReference>
<evidence type="ECO:0000256" key="5">
    <source>
        <dbReference type="ARBA" id="ARBA00022741"/>
    </source>
</evidence>
<dbReference type="SMART" id="SM00573">
    <property type="entry name" value="HSA"/>
    <property type="match status" value="1"/>
</dbReference>
<feature type="compositionally biased region" description="Acidic residues" evidence="20">
    <location>
        <begin position="577"/>
        <end position="589"/>
    </location>
</feature>
<evidence type="ECO:0000259" key="23">
    <source>
        <dbReference type="PROSITE" id="PS51204"/>
    </source>
</evidence>
<dbReference type="SMART" id="SM00487">
    <property type="entry name" value="DEXDc"/>
    <property type="match status" value="1"/>
</dbReference>
<feature type="region of interest" description="Disordered" evidence="20">
    <location>
        <begin position="552"/>
        <end position="614"/>
    </location>
</feature>
<dbReference type="RefSeq" id="XP_003957215.1">
    <property type="nucleotide sequence ID" value="XM_003957166.1"/>
</dbReference>
<keyword evidence="5" id="KW-0547">Nucleotide-binding</keyword>
<evidence type="ECO:0000256" key="19">
    <source>
        <dbReference type="SAM" id="Coils"/>
    </source>
</evidence>
<dbReference type="OrthoDB" id="372624at2759"/>
<dbReference type="SUPFAM" id="SSF52540">
    <property type="entry name" value="P-loop containing nucleoside triphosphate hydrolases"/>
    <property type="match status" value="2"/>
</dbReference>
<dbReference type="GO" id="GO:0005524">
    <property type="term" value="F:ATP binding"/>
    <property type="evidence" value="ECO:0007669"/>
    <property type="project" value="UniProtKB-KW"/>
</dbReference>
<dbReference type="KEGG" id="kaf:KAFR_0D04320"/>
<dbReference type="Proteomes" id="UP000005220">
    <property type="component" value="Chromosome 4"/>
</dbReference>
<dbReference type="PROSITE" id="PS51204">
    <property type="entry name" value="HSA"/>
    <property type="match status" value="1"/>
</dbReference>
<dbReference type="FunFam" id="3.40.50.10810:FF:000005">
    <property type="entry name" value="Photoperiod-independent early flowering 1"/>
    <property type="match status" value="1"/>
</dbReference>
<evidence type="ECO:0000256" key="9">
    <source>
        <dbReference type="ARBA" id="ARBA00022853"/>
    </source>
</evidence>
<evidence type="ECO:0000256" key="13">
    <source>
        <dbReference type="ARBA" id="ARBA00023163"/>
    </source>
</evidence>
<keyword evidence="14" id="KW-0539">Nucleus</keyword>
<feature type="coiled-coil region" evidence="19">
    <location>
        <begin position="353"/>
        <end position="380"/>
    </location>
</feature>
<evidence type="ECO:0000256" key="10">
    <source>
        <dbReference type="ARBA" id="ARBA00023015"/>
    </source>
</evidence>
<evidence type="ECO:0000256" key="1">
    <source>
        <dbReference type="ARBA" id="ARBA00004123"/>
    </source>
</evidence>
<dbReference type="PANTHER" id="PTHR45685">
    <property type="entry name" value="HELICASE SRCAP-RELATED"/>
    <property type="match status" value="1"/>
</dbReference>
<dbReference type="Pfam" id="PF00271">
    <property type="entry name" value="Helicase_C"/>
    <property type="match status" value="1"/>
</dbReference>
<dbReference type="FunCoup" id="H2AUN0">
    <property type="interactions" value="259"/>
</dbReference>
<accession>H2AUN0</accession>
<protein>
    <recommendedName>
        <fullName evidence="16">Helicase SWR1</fullName>
        <ecNumber evidence="4">3.6.4.12</ecNumber>
    </recommendedName>
    <alternativeName>
        <fullName evidence="18">Helicase swr1</fullName>
    </alternativeName>
</protein>
<keyword evidence="19" id="KW-0175">Coiled coil</keyword>
<comment type="subunit">
    <text evidence="3">Component of the SWR1 chromatin-remodeling complex.</text>
</comment>
<evidence type="ECO:0000256" key="14">
    <source>
        <dbReference type="ARBA" id="ARBA00023242"/>
    </source>
</evidence>
<dbReference type="eggNOG" id="KOG0391">
    <property type="taxonomic scope" value="Eukaryota"/>
</dbReference>
<dbReference type="EC" id="3.6.4.12" evidence="4"/>
<evidence type="ECO:0000256" key="17">
    <source>
        <dbReference type="ARBA" id="ARBA00047995"/>
    </source>
</evidence>
<dbReference type="InParanoid" id="H2AUN0"/>
<dbReference type="InterPro" id="IPR014012">
    <property type="entry name" value="HSA_dom"/>
</dbReference>
<dbReference type="HOGENOM" id="CLU_000315_24_4_1"/>
<dbReference type="PROSITE" id="PS51192">
    <property type="entry name" value="HELICASE_ATP_BIND_1"/>
    <property type="match status" value="1"/>
</dbReference>
<keyword evidence="10" id="KW-0805">Transcription regulation</keyword>
<dbReference type="SMART" id="SM00490">
    <property type="entry name" value="HELICc"/>
    <property type="match status" value="1"/>
</dbReference>
<dbReference type="CDD" id="cd18793">
    <property type="entry name" value="SF2_C_SNF"/>
    <property type="match status" value="1"/>
</dbReference>
<keyword evidence="9" id="KW-0156">Chromatin regulator</keyword>
<feature type="domain" description="Helicase ATP-binding" evidence="21">
    <location>
        <begin position="653"/>
        <end position="818"/>
    </location>
</feature>
<dbReference type="Gene3D" id="3.40.50.10810">
    <property type="entry name" value="Tandem AAA-ATPase domain"/>
    <property type="match status" value="1"/>
</dbReference>
<dbReference type="GO" id="GO:0042393">
    <property type="term" value="F:histone binding"/>
    <property type="evidence" value="ECO:0007669"/>
    <property type="project" value="TreeGrafter"/>
</dbReference>
<dbReference type="Pfam" id="PF00176">
    <property type="entry name" value="SNF2-rel_dom"/>
    <property type="match status" value="1"/>
</dbReference>
<dbReference type="InterPro" id="IPR049730">
    <property type="entry name" value="SNF2/RAD54-like_C"/>
</dbReference>
<dbReference type="GO" id="GO:0003678">
    <property type="term" value="F:DNA helicase activity"/>
    <property type="evidence" value="ECO:0007669"/>
    <property type="project" value="UniProtKB-EC"/>
</dbReference>
<dbReference type="Pfam" id="PF07529">
    <property type="entry name" value="HSA"/>
    <property type="match status" value="1"/>
</dbReference>
<reference evidence="24 25" key="1">
    <citation type="journal article" date="2011" name="Proc. Natl. Acad. Sci. U.S.A.">
        <title>Evolutionary erosion of yeast sex chromosomes by mating-type switching accidents.</title>
        <authorList>
            <person name="Gordon J.L."/>
            <person name="Armisen D."/>
            <person name="Proux-Wera E."/>
            <person name="Oheigeartaigh S.S."/>
            <person name="Byrne K.P."/>
            <person name="Wolfe K.H."/>
        </authorList>
    </citation>
    <scope>NUCLEOTIDE SEQUENCE [LARGE SCALE GENOMIC DNA]</scope>
    <source>
        <strain evidence="25">ATCC 22294 / BCRC 22015 / CBS 2517 / CECT 1963 / NBRC 1671 / NRRL Y-8276</strain>
    </source>
</reference>
<dbReference type="GeneID" id="13882404"/>
<dbReference type="GO" id="GO:0031492">
    <property type="term" value="F:nucleosomal DNA binding"/>
    <property type="evidence" value="ECO:0007669"/>
    <property type="project" value="EnsemblFungi"/>
</dbReference>
<keyword evidence="7" id="KW-0347">Helicase</keyword>
<dbReference type="InterPro" id="IPR000330">
    <property type="entry name" value="SNF2_N"/>
</dbReference>
<dbReference type="FunFam" id="3.40.50.300:FF:000655">
    <property type="entry name" value="Protein PHOTOPERIOD-INDEPENDENT EARLY FLOWERING 1"/>
    <property type="match status" value="1"/>
</dbReference>
<dbReference type="InterPro" id="IPR001650">
    <property type="entry name" value="Helicase_C-like"/>
</dbReference>
<feature type="compositionally biased region" description="Basic and acidic residues" evidence="20">
    <location>
        <begin position="445"/>
        <end position="454"/>
    </location>
</feature>
<evidence type="ECO:0000256" key="4">
    <source>
        <dbReference type="ARBA" id="ARBA00012551"/>
    </source>
</evidence>
<feature type="domain" description="HSA" evidence="23">
    <location>
        <begin position="308"/>
        <end position="380"/>
    </location>
</feature>
<keyword evidence="25" id="KW-1185">Reference proteome</keyword>
<dbReference type="InterPro" id="IPR038718">
    <property type="entry name" value="SNF2-like_sf"/>
</dbReference>
<keyword evidence="6" id="KW-0378">Hydrolase</keyword>
<evidence type="ECO:0000259" key="21">
    <source>
        <dbReference type="PROSITE" id="PS51192"/>
    </source>
</evidence>
<evidence type="ECO:0000256" key="3">
    <source>
        <dbReference type="ARBA" id="ARBA00011826"/>
    </source>
</evidence>
<dbReference type="GO" id="GO:0005198">
    <property type="term" value="F:structural molecule activity"/>
    <property type="evidence" value="ECO:0007669"/>
    <property type="project" value="EnsemblFungi"/>
</dbReference>
<proteinExistence type="inferred from homology"/>
<evidence type="ECO:0000256" key="15">
    <source>
        <dbReference type="ARBA" id="ARBA00037570"/>
    </source>
</evidence>
<evidence type="ECO:0000256" key="18">
    <source>
        <dbReference type="ARBA" id="ARBA00074297"/>
    </source>
</evidence>
<dbReference type="GO" id="GO:0000725">
    <property type="term" value="P:recombinational repair"/>
    <property type="evidence" value="ECO:0007669"/>
    <property type="project" value="EnsemblFungi"/>
</dbReference>
<dbReference type="GO" id="GO:0045815">
    <property type="term" value="P:transcription initiation-coupled chromatin remodeling"/>
    <property type="evidence" value="ECO:0007669"/>
    <property type="project" value="EnsemblFungi"/>
</dbReference>
<keyword evidence="11" id="KW-0238">DNA-binding</keyword>
<evidence type="ECO:0000256" key="2">
    <source>
        <dbReference type="ARBA" id="ARBA00009220"/>
    </source>
</evidence>
<feature type="domain" description="Helicase C-terminal" evidence="22">
    <location>
        <begin position="1189"/>
        <end position="1339"/>
    </location>
</feature>
<comment type="function">
    <text evidence="15">Catalytic component of the SWR1 complex which mediates the ATP-dependent exchange of histone H2A for the H2A variant HZT1 leading to transcriptional regulation of selected genes by chromatin remodeling.</text>
</comment>
<sequence length="1450" mass="166525">MARPRKNKSTSKGRESKVADLKFKYDLLTNELFHLKEFVSLEDFDPTYNNETESFNRFLIKESLLLNNDDKQQPDENNRVRRRQLRASTVSTANEEEDKISSKLDEISKMVQDKYEELKNDLKLEQNNMIKTESSTSAVPKLVKKSTTKNNKQLMSPKASPVKRKYNHRIKEKVEYEKEQIPDNNAGDEYYFTTSSEEEIRPKTNRRRKRPRVRLTVHPPKQTITNPLHVLAPKFISFKEYLNSFRSMDEDMSIEDYRKFIHEQKMTFLNIKKGLESGALKYDPSTDSLQPVTIKDASLGQSIKPDPVLCILKEQHIHTHRDYLLNQGIHMSKMFQNSRRARIARAKKVSQMIEQHFRHIAGAEERKEKDEERHKKALARATMQAVKKRWTIAEKAFRVLKKDEEEQLQRIQGKKHLSKILEQSSQLLGAQLNQNVNDTSENEISEDRQNKSDVAELTGTSDDEEDDILTSSSEEGDVIISASERSTTADESLTVNELKEKYLEPESAILLPNSTVEDGQNLSQVSDETNIEKIEDLKETSVGLSALITSGEKDAELSDSEDFELASSEGSDSSENLTEDSDSELSDEDASSKDVADESNVTAAEEDSSAIGDSNKLDLMKDEQHLNIVDVPVPSLLRGTLRTYQKQGLNWLASLYNNNTSGILADEMGLGKTIQTISLLAYLACEKQIWGPHLIIVPTSVLLNWEMEFKRFAPGLKVLTYYGSPQQRKEKRKGWNKPDAFHVCIVSYQLVVQDQHSFKRKKWQYMVLDEAHNIKNFRSTRWQALLNFNTQRRLLLTGTPLQNNLAELWSLLYFLMPKTMINGKKVSGFADLDAFQRWFGHSVNKIVEAGAGPGKDDEMQQTVTKLHQILRPYLLRRLKADVEKQMPAKYEHVIYCRLSKRQRFLYDDFMARAQTKETLASGNFMSIVNCLMQLRKVCNHPDLFEVRPILTSLDVGLSVPHRYIDMNNRIKKLFEQNRESINLNSLNLMFTNNETKITTYTSESVSKLKCVEEFVEQVNGLRKESQKQLWNKSENLAFSFQNITQVHRKLNERKIQDVIDKIEFRKYINILRSEKKPIFGVNLLNLLTVADSVNNEQTEQLITPLQTRIYSSNKVIEKFAVITPKAVALDLRNLSLGLNNESLIQESTKACLQSDFFAMNNPFHQLQTKLTIGFPDKSLLQYDCGKLQKLASLLQNLKDNGHRALIFTQMTKVLDILEQFLNYHGYLYMRLDGATRIEDRQILTERFNNDPRVTVFILSSRSGGLGINLTGADTVIFYDSDWNPAMDKQCQDRCHRIGQTRDVHIYRFVSEHTIESNILKKANQKRELDNIVIQKGDFTTDYFSKMSITDLFGAETTAGIKTSDAPLLQENSEVSTNPKKLESLLAQAEDEDDVRAAKLALKEVDLDNEDFEEVGGSNDRKGNGEEDDEYEGTGHVEEYMIRFIANGYYY</sequence>
<keyword evidence="13" id="KW-0804">Transcription</keyword>
<gene>
    <name evidence="24" type="primary">KAFR0D04320</name>
    <name evidence="24" type="ORF">KAFR_0D04320</name>
</gene>
<organism evidence="24 25">
    <name type="scientific">Kazachstania africana (strain ATCC 22294 / BCRC 22015 / CBS 2517 / CECT 1963 / NBRC 1671 / NRRL Y-8276)</name>
    <name type="common">Yeast</name>
    <name type="synonym">Kluyveromyces africanus</name>
    <dbReference type="NCBI Taxonomy" id="1071382"/>
    <lineage>
        <taxon>Eukaryota</taxon>
        <taxon>Fungi</taxon>
        <taxon>Dikarya</taxon>
        <taxon>Ascomycota</taxon>
        <taxon>Saccharomycotina</taxon>
        <taxon>Saccharomycetes</taxon>
        <taxon>Saccharomycetales</taxon>
        <taxon>Saccharomycetaceae</taxon>
        <taxon>Kazachstania</taxon>
    </lineage>
</organism>
<dbReference type="GO" id="GO:0016887">
    <property type="term" value="F:ATP hydrolysis activity"/>
    <property type="evidence" value="ECO:0007669"/>
    <property type="project" value="EnsemblFungi"/>
</dbReference>
<evidence type="ECO:0000256" key="7">
    <source>
        <dbReference type="ARBA" id="ARBA00022806"/>
    </source>
</evidence>
<dbReference type="PROSITE" id="PS51194">
    <property type="entry name" value="HELICASE_CTER"/>
    <property type="match status" value="1"/>
</dbReference>
<dbReference type="Gene3D" id="1.20.120.850">
    <property type="entry name" value="SWI2/SNF2 ATPases, N-terminal domain"/>
    <property type="match status" value="1"/>
</dbReference>
<dbReference type="GO" id="GO:0140849">
    <property type="term" value="F:ATP-dependent H2AZ histone chaperone activity"/>
    <property type="evidence" value="ECO:0007669"/>
    <property type="project" value="EnsemblFungi"/>
</dbReference>
<dbReference type="EMBL" id="HE650824">
    <property type="protein sequence ID" value="CCF58080.1"/>
    <property type="molecule type" value="Genomic_DNA"/>
</dbReference>
<keyword evidence="8" id="KW-0067">ATP-binding</keyword>
<evidence type="ECO:0000256" key="11">
    <source>
        <dbReference type="ARBA" id="ARBA00023125"/>
    </source>
</evidence>
<dbReference type="STRING" id="1071382.H2AUN0"/>
<evidence type="ECO:0000256" key="8">
    <source>
        <dbReference type="ARBA" id="ARBA00022840"/>
    </source>
</evidence>
<evidence type="ECO:0000259" key="22">
    <source>
        <dbReference type="PROSITE" id="PS51194"/>
    </source>
</evidence>
<comment type="subcellular location">
    <subcellularLocation>
        <location evidence="1">Nucleus</location>
    </subcellularLocation>
</comment>
<evidence type="ECO:0000256" key="20">
    <source>
        <dbReference type="SAM" id="MobiDB-lite"/>
    </source>
</evidence>
<name>H2AUN0_KAZAF</name>
<dbReference type="InterPro" id="IPR027417">
    <property type="entry name" value="P-loop_NTPase"/>
</dbReference>
<evidence type="ECO:0000256" key="12">
    <source>
        <dbReference type="ARBA" id="ARBA00023159"/>
    </source>
</evidence>
<feature type="region of interest" description="Disordered" evidence="20">
    <location>
        <begin position="1408"/>
        <end position="1433"/>
    </location>
</feature>
<evidence type="ECO:0000256" key="16">
    <source>
        <dbReference type="ARBA" id="ARBA00040599"/>
    </source>
</evidence>
<dbReference type="PANTHER" id="PTHR45685:SF1">
    <property type="entry name" value="HELICASE SRCAP"/>
    <property type="match status" value="1"/>
</dbReference>
<dbReference type="InterPro" id="IPR014001">
    <property type="entry name" value="Helicase_ATP-bd"/>
</dbReference>
<dbReference type="InterPro" id="IPR050520">
    <property type="entry name" value="INO80/SWR1_helicase"/>
</dbReference>
<comment type="similarity">
    <text evidence="2">Belongs to the SNF2/RAD54 helicase family. SWR1 subfamily.</text>
</comment>
<feature type="coiled-coil region" evidence="19">
    <location>
        <begin position="108"/>
        <end position="135"/>
    </location>
</feature>
<dbReference type="Gene3D" id="3.40.50.300">
    <property type="entry name" value="P-loop containing nucleotide triphosphate hydrolases"/>
    <property type="match status" value="1"/>
</dbReference>
<comment type="catalytic activity">
    <reaction evidence="17">
        <text>ATP + H2O = ADP + phosphate + H(+)</text>
        <dbReference type="Rhea" id="RHEA:13065"/>
        <dbReference type="ChEBI" id="CHEBI:15377"/>
        <dbReference type="ChEBI" id="CHEBI:15378"/>
        <dbReference type="ChEBI" id="CHEBI:30616"/>
        <dbReference type="ChEBI" id="CHEBI:43474"/>
        <dbReference type="ChEBI" id="CHEBI:456216"/>
        <dbReference type="EC" id="3.6.4.12"/>
    </reaction>
</comment>
<keyword evidence="12" id="KW-0010">Activator</keyword>